<reference evidence="1 2" key="1">
    <citation type="journal article" date="2012" name="Genome Biol.">
        <title>Sequencing three crocodilian genomes to illuminate the evolution of archosaurs and amniotes.</title>
        <authorList>
            <person name="St John J.A."/>
            <person name="Braun E.L."/>
            <person name="Isberg S.R."/>
            <person name="Miles L.G."/>
            <person name="Chong A.Y."/>
            <person name="Gongora J."/>
            <person name="Dalzell P."/>
            <person name="Moran C."/>
            <person name="Bed'hom B."/>
            <person name="Abzhanov A."/>
            <person name="Burgess S.C."/>
            <person name="Cooksey A.M."/>
            <person name="Castoe T.A."/>
            <person name="Crawford N.G."/>
            <person name="Densmore L.D."/>
            <person name="Drew J.C."/>
            <person name="Edwards S.V."/>
            <person name="Faircloth B.C."/>
            <person name="Fujita M.K."/>
            <person name="Greenwold M.J."/>
            <person name="Hoffmann F.G."/>
            <person name="Howard J.M."/>
            <person name="Iguchi T."/>
            <person name="Janes D.E."/>
            <person name="Khan S.Y."/>
            <person name="Kohno S."/>
            <person name="de Koning A.J."/>
            <person name="Lance S.L."/>
            <person name="McCarthy F.M."/>
            <person name="McCormack J.E."/>
            <person name="Merchant M.E."/>
            <person name="Peterson D.G."/>
            <person name="Pollock D.D."/>
            <person name="Pourmand N."/>
            <person name="Raney B.J."/>
            <person name="Roessler K.A."/>
            <person name="Sanford J.R."/>
            <person name="Sawyer R.H."/>
            <person name="Schmidt C.J."/>
            <person name="Triplett E.W."/>
            <person name="Tuberville T.D."/>
            <person name="Venegas-Anaya M."/>
            <person name="Howard J.T."/>
            <person name="Jarvis E.D."/>
            <person name="Guillette L.J.Jr."/>
            <person name="Glenn T.C."/>
            <person name="Green R.E."/>
            <person name="Ray D.A."/>
        </authorList>
    </citation>
    <scope>NUCLEOTIDE SEQUENCE [LARGE SCALE GENOMIC DNA]</scope>
    <source>
        <strain evidence="1">KSC_2009_1</strain>
    </source>
</reference>
<organism evidence="1 2">
    <name type="scientific">Alligator mississippiensis</name>
    <name type="common">American alligator</name>
    <dbReference type="NCBI Taxonomy" id="8496"/>
    <lineage>
        <taxon>Eukaryota</taxon>
        <taxon>Metazoa</taxon>
        <taxon>Chordata</taxon>
        <taxon>Craniata</taxon>
        <taxon>Vertebrata</taxon>
        <taxon>Euteleostomi</taxon>
        <taxon>Archelosauria</taxon>
        <taxon>Archosauria</taxon>
        <taxon>Crocodylia</taxon>
        <taxon>Alligatoridae</taxon>
        <taxon>Alligatorinae</taxon>
        <taxon>Alligator</taxon>
    </lineage>
</organism>
<comment type="caution">
    <text evidence="1">The sequence shown here is derived from an EMBL/GenBank/DDBJ whole genome shotgun (WGS) entry which is preliminary data.</text>
</comment>
<keyword evidence="2" id="KW-1185">Reference proteome</keyword>
<dbReference type="Proteomes" id="UP000050525">
    <property type="component" value="Unassembled WGS sequence"/>
</dbReference>
<accession>A0A151MGE8</accession>
<sequence>MATENDGLGGIVLNALNWEPGDLLSSCLKALGFTSRAFNTCGHGKSSKIIRQMNFTQCHWILVEGAAGRCFLSIEQELCISKQRGKERSNEWQSDFASCLTWNLFTSHHLEE</sequence>
<name>A0A151MGE8_ALLMI</name>
<dbReference type="AlphaFoldDB" id="A0A151MGE8"/>
<proteinExistence type="predicted"/>
<dbReference type="EMBL" id="AKHW03006178">
    <property type="protein sequence ID" value="KYO23581.1"/>
    <property type="molecule type" value="Genomic_DNA"/>
</dbReference>
<evidence type="ECO:0000313" key="2">
    <source>
        <dbReference type="Proteomes" id="UP000050525"/>
    </source>
</evidence>
<evidence type="ECO:0000313" key="1">
    <source>
        <dbReference type="EMBL" id="KYO23581.1"/>
    </source>
</evidence>
<protein>
    <submittedName>
        <fullName evidence="1">Uncharacterized protein</fullName>
    </submittedName>
</protein>
<gene>
    <name evidence="1" type="ORF">Y1Q_0002227</name>
</gene>